<protein>
    <submittedName>
        <fullName evidence="11">Putative Oligopeptide transporter protein</fullName>
    </submittedName>
</protein>
<proteinExistence type="inferred from homology"/>
<accession>A0A0A1TJ09</accession>
<reference evidence="11 12" key="1">
    <citation type="journal article" date="2015" name="Genome Announc.">
        <title>Draft Genome Sequence and Gene Annotation of the Entomopathogenic Fungus Verticillium hemipterigenum.</title>
        <authorList>
            <person name="Horn F."/>
            <person name="Habel A."/>
            <person name="Scharf D.H."/>
            <person name="Dworschak J."/>
            <person name="Brakhage A.A."/>
            <person name="Guthke R."/>
            <person name="Hertweck C."/>
            <person name="Linde J."/>
        </authorList>
    </citation>
    <scope>NUCLEOTIDE SEQUENCE [LARGE SCALE GENOMIC DNA]</scope>
</reference>
<keyword evidence="3" id="KW-0813">Transport</keyword>
<dbReference type="GO" id="GO:0035673">
    <property type="term" value="F:oligopeptide transmembrane transporter activity"/>
    <property type="evidence" value="ECO:0007669"/>
    <property type="project" value="InterPro"/>
</dbReference>
<feature type="transmembrane region" description="Helical" evidence="10">
    <location>
        <begin position="756"/>
        <end position="776"/>
    </location>
</feature>
<keyword evidence="7 10" id="KW-1133">Transmembrane helix</keyword>
<feature type="transmembrane region" description="Helical" evidence="10">
    <location>
        <begin position="529"/>
        <end position="549"/>
    </location>
</feature>
<keyword evidence="12" id="KW-1185">Reference proteome</keyword>
<dbReference type="NCBIfam" id="TIGR00727">
    <property type="entry name" value="ISP4_OPT"/>
    <property type="match status" value="1"/>
</dbReference>
<evidence type="ECO:0000256" key="8">
    <source>
        <dbReference type="ARBA" id="ARBA00023136"/>
    </source>
</evidence>
<evidence type="ECO:0000256" key="4">
    <source>
        <dbReference type="ARBA" id="ARBA00022692"/>
    </source>
</evidence>
<keyword evidence="8 10" id="KW-0472">Membrane</keyword>
<feature type="transmembrane region" description="Helical" evidence="10">
    <location>
        <begin position="356"/>
        <end position="379"/>
    </location>
</feature>
<organism evidence="11 12">
    <name type="scientific">[Torrubiella] hemipterigena</name>
    <dbReference type="NCBI Taxonomy" id="1531966"/>
    <lineage>
        <taxon>Eukaryota</taxon>
        <taxon>Fungi</taxon>
        <taxon>Dikarya</taxon>
        <taxon>Ascomycota</taxon>
        <taxon>Pezizomycotina</taxon>
        <taxon>Sordariomycetes</taxon>
        <taxon>Hypocreomycetidae</taxon>
        <taxon>Hypocreales</taxon>
        <taxon>Clavicipitaceae</taxon>
        <taxon>Clavicipitaceae incertae sedis</taxon>
        <taxon>'Torrubiella' clade</taxon>
    </lineage>
</organism>
<evidence type="ECO:0000256" key="6">
    <source>
        <dbReference type="ARBA" id="ARBA00022927"/>
    </source>
</evidence>
<dbReference type="GO" id="GO:0016020">
    <property type="term" value="C:membrane"/>
    <property type="evidence" value="ECO:0007669"/>
    <property type="project" value="UniProtKB-SubCell"/>
</dbReference>
<dbReference type="AlphaFoldDB" id="A0A0A1TJ09"/>
<evidence type="ECO:0000256" key="5">
    <source>
        <dbReference type="ARBA" id="ARBA00022856"/>
    </source>
</evidence>
<dbReference type="EMBL" id="CDHN01000003">
    <property type="protein sequence ID" value="CEJ90620.1"/>
    <property type="molecule type" value="Genomic_DNA"/>
</dbReference>
<keyword evidence="5" id="KW-0571">Peptide transport</keyword>
<feature type="transmembrane region" description="Helical" evidence="10">
    <location>
        <begin position="316"/>
        <end position="336"/>
    </location>
</feature>
<dbReference type="InterPro" id="IPR004813">
    <property type="entry name" value="OPT"/>
</dbReference>
<feature type="transmembrane region" description="Helical" evidence="10">
    <location>
        <begin position="555"/>
        <end position="575"/>
    </location>
</feature>
<feature type="transmembrane region" description="Helical" evidence="10">
    <location>
        <begin position="391"/>
        <end position="413"/>
    </location>
</feature>
<evidence type="ECO:0000256" key="2">
    <source>
        <dbReference type="ARBA" id="ARBA00008807"/>
    </source>
</evidence>
<gene>
    <name evidence="11" type="ORF">VHEMI06388</name>
</gene>
<dbReference type="Pfam" id="PF03169">
    <property type="entry name" value="OPT"/>
    <property type="match status" value="1"/>
</dbReference>
<evidence type="ECO:0000256" key="3">
    <source>
        <dbReference type="ARBA" id="ARBA00022448"/>
    </source>
</evidence>
<comment type="similarity">
    <text evidence="2">Belongs to the oligopeptide OPT transporter family.</text>
</comment>
<dbReference type="InterPro" id="IPR004648">
    <property type="entry name" value="Oligpept_transpt"/>
</dbReference>
<feature type="transmembrane region" description="Helical" evidence="10">
    <location>
        <begin position="782"/>
        <end position="800"/>
    </location>
</feature>
<evidence type="ECO:0000256" key="1">
    <source>
        <dbReference type="ARBA" id="ARBA00004141"/>
    </source>
</evidence>
<evidence type="ECO:0000313" key="12">
    <source>
        <dbReference type="Proteomes" id="UP000039046"/>
    </source>
</evidence>
<keyword evidence="6" id="KW-0653">Protein transport</keyword>
<feature type="transmembrane region" description="Helical" evidence="10">
    <location>
        <begin position="708"/>
        <end position="735"/>
    </location>
</feature>
<evidence type="ECO:0000256" key="9">
    <source>
        <dbReference type="SAM" id="MobiDB-lite"/>
    </source>
</evidence>
<dbReference type="OrthoDB" id="9986677at2759"/>
<dbReference type="NCBIfam" id="TIGR00728">
    <property type="entry name" value="OPT_sfam"/>
    <property type="match status" value="1"/>
</dbReference>
<evidence type="ECO:0000313" key="11">
    <source>
        <dbReference type="EMBL" id="CEJ90620.1"/>
    </source>
</evidence>
<dbReference type="STRING" id="1531966.A0A0A1TJ09"/>
<comment type="subcellular location">
    <subcellularLocation>
        <location evidence="1">Membrane</location>
        <topology evidence="1">Multi-pass membrane protein</topology>
    </subcellularLocation>
</comment>
<feature type="transmembrane region" description="Helical" evidence="10">
    <location>
        <begin position="812"/>
        <end position="835"/>
    </location>
</feature>
<feature type="transmembrane region" description="Helical" evidence="10">
    <location>
        <begin position="217"/>
        <end position="238"/>
    </location>
</feature>
<dbReference type="HOGENOM" id="CLU_004965_1_0_1"/>
<feature type="transmembrane region" description="Helical" evidence="10">
    <location>
        <begin position="146"/>
        <end position="165"/>
    </location>
</feature>
<dbReference type="GO" id="GO:0015031">
    <property type="term" value="P:protein transport"/>
    <property type="evidence" value="ECO:0007669"/>
    <property type="project" value="UniProtKB-KW"/>
</dbReference>
<feature type="transmembrane region" description="Helical" evidence="10">
    <location>
        <begin position="644"/>
        <end position="665"/>
    </location>
</feature>
<sequence>MANKTAAENIEALPTPPTNDETDKVDSVTVESNNYADQIPREMMESLAPNGEEEFIREKINTMTEDEAIAIVSESLEFHSDDWNFPADMRTRMQKVLLGPKIYGEYYDRDLRIDATMMRYSSPYPGVRAVASPLDDETVPVETIRAYFLGIGWAVIGTFMSTFFNSRFPGIGLGSSVIQILLYPCGMLLSLILPDIGPTIFGTRHSLNPGPWTFKEQMFATITFNIAIYTTNSYGMILVQRSPRFYGLDYITFGYQLMLTLFVQLMGMGFAGYLRRFSVYPVKAFWPTLLPIIAMNRALTKPEPRERINGWTISRYNFFWVVAGSMFIYNWFPGYLFTALSTFNWMTWIAPQNFTLALLTGSQMGMGFFNPITTFDWNIATSSYAALAQPFYVTFTQYLSAILGGLIIIAIFYSNMFYTAFLPINSASSFDNTGQSYNISKVVVNNKLDKEKYQQYSPPFYSAGYLMTTGANFAFYPVYFLYIMVNQWKTIGNAYVDFWHGLRRGKSNYDGAMDVHSRAMAKYKEVPDWWFLLILVGAVAVSIAFLEIYPLDVPVWLVFVLLGINAIFAVPLSFLSATTGTNLGLGSLVQIITGYALPNNTNAFLFGQTLGSWALAGYSDNYVQDQKLAHYCKIAPRAVFRSQIGTIIITCFVAVATQNLIFTSIPDLCDPHQPQRFTCQGDGQPLYLNSLMWGLLGSERMFGSVYPILKWCFLIGILIALVFLAGQGLGPRYLPGVKESLRKKLSPKTFARLDRTLFPFIASLMWLNPVLVIQGVQHWAPFNLSHKTPGFILSLIFMWWMPKHRPAWWSKYNYVLSAALTAGLAFSALIMYWAIGYHPVELKWWGNTVSGAGVDGNPRGLLPLPERGYFGLEKGSFP</sequence>
<feature type="transmembrane region" description="Helical" evidence="10">
    <location>
        <begin position="250"/>
        <end position="271"/>
    </location>
</feature>
<feature type="region of interest" description="Disordered" evidence="9">
    <location>
        <begin position="1"/>
        <end position="26"/>
    </location>
</feature>
<feature type="transmembrane region" description="Helical" evidence="10">
    <location>
        <begin position="460"/>
        <end position="482"/>
    </location>
</feature>
<dbReference type="Proteomes" id="UP000039046">
    <property type="component" value="Unassembled WGS sequence"/>
</dbReference>
<feature type="transmembrane region" description="Helical" evidence="10">
    <location>
        <begin position="177"/>
        <end position="197"/>
    </location>
</feature>
<name>A0A0A1TJ09_9HYPO</name>
<keyword evidence="4 10" id="KW-0812">Transmembrane</keyword>
<evidence type="ECO:0000256" key="7">
    <source>
        <dbReference type="ARBA" id="ARBA00022989"/>
    </source>
</evidence>
<evidence type="ECO:0000256" key="10">
    <source>
        <dbReference type="SAM" id="Phobius"/>
    </source>
</evidence>
<dbReference type="PANTHER" id="PTHR22601">
    <property type="entry name" value="ISP4 LIKE PROTEIN"/>
    <property type="match status" value="1"/>
</dbReference>